<accession>L5L6U0</accession>
<keyword evidence="3" id="KW-1185">Reference proteome</keyword>
<reference evidence="3" key="1">
    <citation type="journal article" date="2013" name="Science">
        <title>Comparative analysis of bat genomes provides insight into the evolution of flight and immunity.</title>
        <authorList>
            <person name="Zhang G."/>
            <person name="Cowled C."/>
            <person name="Shi Z."/>
            <person name="Huang Z."/>
            <person name="Bishop-Lilly K.A."/>
            <person name="Fang X."/>
            <person name="Wynne J.W."/>
            <person name="Xiong Z."/>
            <person name="Baker M.L."/>
            <person name="Zhao W."/>
            <person name="Tachedjian M."/>
            <person name="Zhu Y."/>
            <person name="Zhou P."/>
            <person name="Jiang X."/>
            <person name="Ng J."/>
            <person name="Yang L."/>
            <person name="Wu L."/>
            <person name="Xiao J."/>
            <person name="Feng Y."/>
            <person name="Chen Y."/>
            <person name="Sun X."/>
            <person name="Zhang Y."/>
            <person name="Marsh G.A."/>
            <person name="Crameri G."/>
            <person name="Broder C.C."/>
            <person name="Frey K.G."/>
            <person name="Wang L.F."/>
            <person name="Wang J."/>
        </authorList>
    </citation>
    <scope>NUCLEOTIDE SEQUENCE [LARGE SCALE GENOMIC DNA]</scope>
</reference>
<feature type="compositionally biased region" description="Polar residues" evidence="1">
    <location>
        <begin position="93"/>
        <end position="111"/>
    </location>
</feature>
<feature type="compositionally biased region" description="Low complexity" evidence="1">
    <location>
        <begin position="76"/>
        <end position="85"/>
    </location>
</feature>
<gene>
    <name evidence="2" type="ORF">PAL_GLEAN10005999</name>
</gene>
<dbReference type="Proteomes" id="UP000010552">
    <property type="component" value="Unassembled WGS sequence"/>
</dbReference>
<feature type="compositionally biased region" description="Polar residues" evidence="1">
    <location>
        <begin position="15"/>
        <end position="24"/>
    </location>
</feature>
<dbReference type="AlphaFoldDB" id="L5L6U0"/>
<sequence length="111" mass="11634">MSGMISGGHNPLGTPGTNPSQNDLASLIQARPVGPMSSTGHSALTGHPWEAPTDAWAEGGGCGPCPTESGAPNRGQQFAQQMQQQNPELIEQLRSQIRSRTPSASNDDQQE</sequence>
<dbReference type="InParanoid" id="L5L6U0"/>
<evidence type="ECO:0000313" key="2">
    <source>
        <dbReference type="EMBL" id="ELK19352.1"/>
    </source>
</evidence>
<feature type="region of interest" description="Disordered" evidence="1">
    <location>
        <begin position="1"/>
        <end position="111"/>
    </location>
</feature>
<name>L5L6U0_PTEAL</name>
<dbReference type="EMBL" id="KB030265">
    <property type="protein sequence ID" value="ELK19352.1"/>
    <property type="molecule type" value="Genomic_DNA"/>
</dbReference>
<evidence type="ECO:0000256" key="1">
    <source>
        <dbReference type="SAM" id="MobiDB-lite"/>
    </source>
</evidence>
<proteinExistence type="predicted"/>
<dbReference type="STRING" id="9402.L5L6U0"/>
<evidence type="ECO:0000313" key="3">
    <source>
        <dbReference type="Proteomes" id="UP000010552"/>
    </source>
</evidence>
<protein>
    <submittedName>
        <fullName evidence="2">Small glutamine-rich tetratricopeptide repeat-containing protein alpha</fullName>
    </submittedName>
</protein>
<organism evidence="2 3">
    <name type="scientific">Pteropus alecto</name>
    <name type="common">Black flying fox</name>
    <dbReference type="NCBI Taxonomy" id="9402"/>
    <lineage>
        <taxon>Eukaryota</taxon>
        <taxon>Metazoa</taxon>
        <taxon>Chordata</taxon>
        <taxon>Craniata</taxon>
        <taxon>Vertebrata</taxon>
        <taxon>Euteleostomi</taxon>
        <taxon>Mammalia</taxon>
        <taxon>Eutheria</taxon>
        <taxon>Laurasiatheria</taxon>
        <taxon>Chiroptera</taxon>
        <taxon>Yinpterochiroptera</taxon>
        <taxon>Pteropodoidea</taxon>
        <taxon>Pteropodidae</taxon>
        <taxon>Pteropodinae</taxon>
        <taxon>Pteropus</taxon>
    </lineage>
</organism>